<proteinExistence type="inferred from homology"/>
<dbReference type="GO" id="GO:0046872">
    <property type="term" value="F:metal ion binding"/>
    <property type="evidence" value="ECO:0007669"/>
    <property type="project" value="UniProtKB-KW"/>
</dbReference>
<dbReference type="Pfam" id="PF00348">
    <property type="entry name" value="polyprenyl_synt"/>
    <property type="match status" value="1"/>
</dbReference>
<dbReference type="AlphaFoldDB" id="A0A7N0UYI6"/>
<dbReference type="SUPFAM" id="SSF48576">
    <property type="entry name" value="Terpenoid synthases"/>
    <property type="match status" value="1"/>
</dbReference>
<dbReference type="GO" id="GO:0004337">
    <property type="term" value="F:(2E,6E)-farnesyl diphosphate synthase activity"/>
    <property type="evidence" value="ECO:0007669"/>
    <property type="project" value="TreeGrafter"/>
</dbReference>
<evidence type="ECO:0000313" key="6">
    <source>
        <dbReference type="EnsemblPlants" id="Kaladp0089s0128.1.v1.1"/>
    </source>
</evidence>
<keyword evidence="3" id="KW-0808">Transferase</keyword>
<comment type="similarity">
    <text evidence="2">Belongs to the FPP/GGPP synthase family.</text>
</comment>
<dbReference type="Proteomes" id="UP000594263">
    <property type="component" value="Unplaced"/>
</dbReference>
<organism evidence="6 7">
    <name type="scientific">Kalanchoe fedtschenkoi</name>
    <name type="common">Lavender scallops</name>
    <name type="synonym">South American air plant</name>
    <dbReference type="NCBI Taxonomy" id="63787"/>
    <lineage>
        <taxon>Eukaryota</taxon>
        <taxon>Viridiplantae</taxon>
        <taxon>Streptophyta</taxon>
        <taxon>Embryophyta</taxon>
        <taxon>Tracheophyta</taxon>
        <taxon>Spermatophyta</taxon>
        <taxon>Magnoliopsida</taxon>
        <taxon>eudicotyledons</taxon>
        <taxon>Gunneridae</taxon>
        <taxon>Pentapetalae</taxon>
        <taxon>Saxifragales</taxon>
        <taxon>Crassulaceae</taxon>
        <taxon>Kalanchoe</taxon>
    </lineage>
</organism>
<dbReference type="PANTHER" id="PTHR11525:SF0">
    <property type="entry name" value="FARNESYL PYROPHOSPHATE SYNTHASE"/>
    <property type="match status" value="1"/>
</dbReference>
<reference evidence="6" key="1">
    <citation type="submission" date="2021-01" db="UniProtKB">
        <authorList>
            <consortium name="EnsemblPlants"/>
        </authorList>
    </citation>
    <scope>IDENTIFICATION</scope>
</reference>
<protein>
    <submittedName>
        <fullName evidence="6">Uncharacterized protein</fullName>
    </submittedName>
</protein>
<dbReference type="Gene3D" id="1.10.600.10">
    <property type="entry name" value="Farnesyl Diphosphate Synthase"/>
    <property type="match status" value="2"/>
</dbReference>
<evidence type="ECO:0000256" key="1">
    <source>
        <dbReference type="ARBA" id="ARBA00001946"/>
    </source>
</evidence>
<evidence type="ECO:0000256" key="5">
    <source>
        <dbReference type="ARBA" id="ARBA00022842"/>
    </source>
</evidence>
<accession>A0A7N0UYI6</accession>
<dbReference type="Gramene" id="Kaladp0089s0128.1.v1.1">
    <property type="protein sequence ID" value="Kaladp0089s0128.1.v1.1"/>
    <property type="gene ID" value="Kaladp0089s0128.v1.1"/>
</dbReference>
<sequence length="225" mass="26228">MQCDVFLTSGQVGFSGRKSCICFYQEMPMAERNRSTVIQKLKFLKVYSLPKSELLHDPDFESDEYSRRWVERILGYFVPRGNLQKGLSVARSYRHQKEGKELTESEIFIASVLVWCIELDAKVIANNGIFLRIYITRILIKHLKGKPYYADIGDLFNEDDDMDCFGDPKKTRKVNSGSQFTMIGIDIQDFRCTWLVVKALELYDGEQKKILIDHYGKITQKLWQK</sequence>
<comment type="cofactor">
    <cofactor evidence="1">
        <name>Mg(2+)</name>
        <dbReference type="ChEBI" id="CHEBI:18420"/>
    </cofactor>
</comment>
<evidence type="ECO:0000256" key="4">
    <source>
        <dbReference type="ARBA" id="ARBA00022723"/>
    </source>
</evidence>
<dbReference type="InterPro" id="IPR039702">
    <property type="entry name" value="FPS1-like"/>
</dbReference>
<evidence type="ECO:0000256" key="3">
    <source>
        <dbReference type="ARBA" id="ARBA00022679"/>
    </source>
</evidence>
<evidence type="ECO:0000313" key="7">
    <source>
        <dbReference type="Proteomes" id="UP000594263"/>
    </source>
</evidence>
<keyword evidence="4" id="KW-0479">Metal-binding</keyword>
<evidence type="ECO:0000256" key="2">
    <source>
        <dbReference type="ARBA" id="ARBA00006706"/>
    </source>
</evidence>
<dbReference type="InterPro" id="IPR000092">
    <property type="entry name" value="Polyprenyl_synt"/>
</dbReference>
<name>A0A7N0UYI6_KALFE</name>
<dbReference type="GO" id="GO:0045337">
    <property type="term" value="P:farnesyl diphosphate biosynthetic process"/>
    <property type="evidence" value="ECO:0007669"/>
    <property type="project" value="TreeGrafter"/>
</dbReference>
<dbReference type="GO" id="GO:0004161">
    <property type="term" value="F:dimethylallyltranstransferase activity"/>
    <property type="evidence" value="ECO:0007669"/>
    <property type="project" value="TreeGrafter"/>
</dbReference>
<keyword evidence="7" id="KW-1185">Reference proteome</keyword>
<dbReference type="EnsemblPlants" id="Kaladp0089s0128.1.v1.1">
    <property type="protein sequence ID" value="Kaladp0089s0128.1.v1.1"/>
    <property type="gene ID" value="Kaladp0089s0128.v1.1"/>
</dbReference>
<dbReference type="GO" id="GO:0005737">
    <property type="term" value="C:cytoplasm"/>
    <property type="evidence" value="ECO:0007669"/>
    <property type="project" value="TreeGrafter"/>
</dbReference>
<dbReference type="InterPro" id="IPR008949">
    <property type="entry name" value="Isoprenoid_synthase_dom_sf"/>
</dbReference>
<keyword evidence="5" id="KW-0460">Magnesium</keyword>
<dbReference type="PANTHER" id="PTHR11525">
    <property type="entry name" value="FARNESYL-PYROPHOSPHATE SYNTHETASE"/>
    <property type="match status" value="1"/>
</dbReference>